<feature type="domain" description="Ig-like" evidence="3">
    <location>
        <begin position="127"/>
        <end position="212"/>
    </location>
</feature>
<organism evidence="5 6">
    <name type="scientific">Aplysia californica</name>
    <name type="common">California sea hare</name>
    <dbReference type="NCBI Taxonomy" id="6500"/>
    <lineage>
        <taxon>Eukaryota</taxon>
        <taxon>Metazoa</taxon>
        <taxon>Spiralia</taxon>
        <taxon>Lophotrochozoa</taxon>
        <taxon>Mollusca</taxon>
        <taxon>Gastropoda</taxon>
        <taxon>Heterobranchia</taxon>
        <taxon>Euthyneura</taxon>
        <taxon>Tectipleura</taxon>
        <taxon>Aplysiida</taxon>
        <taxon>Aplysioidea</taxon>
        <taxon>Aplysiidae</taxon>
        <taxon>Aplysia</taxon>
    </lineage>
</organism>
<dbReference type="InterPro" id="IPR013098">
    <property type="entry name" value="Ig_I-set"/>
</dbReference>
<dbReference type="InterPro" id="IPR036116">
    <property type="entry name" value="FN3_sf"/>
</dbReference>
<dbReference type="SMART" id="SM00060">
    <property type="entry name" value="FN3"/>
    <property type="match status" value="1"/>
</dbReference>
<evidence type="ECO:0000256" key="2">
    <source>
        <dbReference type="ARBA" id="ARBA00023157"/>
    </source>
</evidence>
<gene>
    <name evidence="6" type="primary">LOC101853021</name>
</gene>
<sequence length="461" mass="51270">MDGLYVCKVKTTKGILIARRVHVVMSVMARNFSQEPASREAYQGGVARFTCDIKAEPPTSYEWFKDKKQLSSERFHTLSSGILQISDVQDSDAGFYLCQTTSYLHDFRIKKSGKAELRVLSDVSERPARFVAAPANTTVTAGNTAELECLVDGNPKPSVEWRRKDTDLRWRGQALSGPGNLVLTNVGPKDEGIYECVLFSRGLTKTAAAKLTVQVAPKLEQGLESYSFPVTKVMTTACLVSGSPAPNISWYLNGELIEKTGLYTERIKKTGGESMILYTLQKKHSGFYQCVAENGVDQVMSVAFLQVSQKELAPRGRPTNVTAVTTSTSILVTWDNNLVQSDRPSVVAYQVVGERFPRQKICTVKENTWSQQCTVKNLRPATNYSLTVQAYNKYGASDLSDIIYVQTLPDVPSKLPEVSVSSPEFHSMLISWTTLSAEDSRGQLQAYRVYYRRIGQNEESR</sequence>
<dbReference type="Proteomes" id="UP000694888">
    <property type="component" value="Unplaced"/>
</dbReference>
<dbReference type="Gene3D" id="2.60.40.10">
    <property type="entry name" value="Immunoglobulins"/>
    <property type="match status" value="5"/>
</dbReference>
<dbReference type="Pfam" id="PF07679">
    <property type="entry name" value="I-set"/>
    <property type="match status" value="3"/>
</dbReference>
<feature type="domain" description="Fibronectin type-III" evidence="4">
    <location>
        <begin position="411"/>
        <end position="461"/>
    </location>
</feature>
<dbReference type="InterPro" id="IPR013783">
    <property type="entry name" value="Ig-like_fold"/>
</dbReference>
<dbReference type="PANTHER" id="PTHR44170">
    <property type="entry name" value="PROTEIN SIDEKICK"/>
    <property type="match status" value="1"/>
</dbReference>
<feature type="domain" description="Ig-like" evidence="3">
    <location>
        <begin position="30"/>
        <end position="121"/>
    </location>
</feature>
<dbReference type="PROSITE" id="PS50853">
    <property type="entry name" value="FN3"/>
    <property type="match status" value="2"/>
</dbReference>
<accession>A0ABM1A658</accession>
<evidence type="ECO:0000256" key="1">
    <source>
        <dbReference type="ARBA" id="ARBA00022737"/>
    </source>
</evidence>
<dbReference type="Pfam" id="PF00041">
    <property type="entry name" value="fn3"/>
    <property type="match status" value="1"/>
</dbReference>
<dbReference type="SMART" id="SM00409">
    <property type="entry name" value="IG"/>
    <property type="match status" value="3"/>
</dbReference>
<evidence type="ECO:0000259" key="4">
    <source>
        <dbReference type="PROSITE" id="PS50853"/>
    </source>
</evidence>
<feature type="domain" description="Ig-like" evidence="3">
    <location>
        <begin position="217"/>
        <end position="303"/>
    </location>
</feature>
<dbReference type="SUPFAM" id="SSF49265">
    <property type="entry name" value="Fibronectin type III"/>
    <property type="match status" value="1"/>
</dbReference>
<keyword evidence="5" id="KW-1185">Reference proteome</keyword>
<dbReference type="PROSITE" id="PS50835">
    <property type="entry name" value="IG_LIKE"/>
    <property type="match status" value="3"/>
</dbReference>
<dbReference type="GeneID" id="101853021"/>
<dbReference type="SMART" id="SM00408">
    <property type="entry name" value="IGc2"/>
    <property type="match status" value="3"/>
</dbReference>
<evidence type="ECO:0000313" key="6">
    <source>
        <dbReference type="RefSeq" id="XP_012941575.2"/>
    </source>
</evidence>
<feature type="non-terminal residue" evidence="6">
    <location>
        <position position="461"/>
    </location>
</feature>
<evidence type="ECO:0000259" key="3">
    <source>
        <dbReference type="PROSITE" id="PS50835"/>
    </source>
</evidence>
<protein>
    <submittedName>
        <fullName evidence="6">Protogenin A</fullName>
    </submittedName>
</protein>
<dbReference type="CDD" id="cd00063">
    <property type="entry name" value="FN3"/>
    <property type="match status" value="1"/>
</dbReference>
<dbReference type="InterPro" id="IPR003598">
    <property type="entry name" value="Ig_sub2"/>
</dbReference>
<dbReference type="InterPro" id="IPR007110">
    <property type="entry name" value="Ig-like_dom"/>
</dbReference>
<dbReference type="InterPro" id="IPR003961">
    <property type="entry name" value="FN3_dom"/>
</dbReference>
<proteinExistence type="predicted"/>
<dbReference type="RefSeq" id="XP_012941575.2">
    <property type="nucleotide sequence ID" value="XM_013086121.2"/>
</dbReference>
<evidence type="ECO:0000313" key="5">
    <source>
        <dbReference type="Proteomes" id="UP000694888"/>
    </source>
</evidence>
<dbReference type="InterPro" id="IPR036179">
    <property type="entry name" value="Ig-like_dom_sf"/>
</dbReference>
<dbReference type="CDD" id="cd00096">
    <property type="entry name" value="Ig"/>
    <property type="match status" value="1"/>
</dbReference>
<keyword evidence="2" id="KW-1015">Disulfide bond</keyword>
<dbReference type="InterPro" id="IPR003599">
    <property type="entry name" value="Ig_sub"/>
</dbReference>
<reference evidence="6" key="1">
    <citation type="submission" date="2025-08" db="UniProtKB">
        <authorList>
            <consortium name="RefSeq"/>
        </authorList>
    </citation>
    <scope>IDENTIFICATION</scope>
</reference>
<keyword evidence="1" id="KW-0677">Repeat</keyword>
<dbReference type="SUPFAM" id="SSF48726">
    <property type="entry name" value="Immunoglobulin"/>
    <property type="match status" value="3"/>
</dbReference>
<name>A0ABM1A658_APLCA</name>
<feature type="domain" description="Fibronectin type-III" evidence="4">
    <location>
        <begin position="314"/>
        <end position="410"/>
    </location>
</feature>
<dbReference type="PANTHER" id="PTHR44170:SF43">
    <property type="entry name" value="MYOPALLADIN"/>
    <property type="match status" value="1"/>
</dbReference>